<name>A0ABU8NST9_9SPHI</name>
<feature type="compositionally biased region" description="Polar residues" evidence="1">
    <location>
        <begin position="1176"/>
        <end position="1187"/>
    </location>
</feature>
<dbReference type="EMBL" id="JBBEUB010000011">
    <property type="protein sequence ID" value="MEJ2905322.1"/>
    <property type="molecule type" value="Genomic_DNA"/>
</dbReference>
<evidence type="ECO:0000313" key="3">
    <source>
        <dbReference type="EMBL" id="MEJ2905322.1"/>
    </source>
</evidence>
<sequence>MKNKLTLILSLLLVILFWGKNAVSQVVVGRAATDTSRNLFGLKEKQRLGIRPPSNSFKPLPENVKREVEYDAINKRYIIRQLVGDKLIAAPQYLTIAEYQRLISSEIKRENWRTLSNEEINDVRRTGIIPSLSINSKAFEKIFGGNTINIQPRGEAELTFLGRINRNENPLFNERQRVQGNFDFNQRIQMDVIGNIGTKLKVNMNYNTEAQFDFENQIKLDYTGGDDDIIKKIEAGNVSLPLNTTLISGTQALFGIKTQLQFGKLNVNTVFTQQKSQSREIQINNGAQQNEYRISADNYEANKHYFLAQYFRDNYNKALSNPPTITSGVIITKIEVWVTNKAGNTQDSRDVLAFMDLGENRPYNATLTGGTSVLPSAFKNAQFPRHSNNLLDRLPADARQTNSNAVISFFEQSKGTDNYAKLTYARKLTEREFTFHPKLGYISLNNSLNTDEVLAVAYRYTYNGVEYQVGEFTTDVPFDQGSPKVLFAKLLKNETTKVNLPTWGLMMKNIYSIGGYQISQQNFKLDIFRIDEKTGIERPVITEGEKLDEFKRPLKDKLWIQVGGLDRLNQQDEAKPDGIFDFQAENNPFNSNSNQNSSNTFGNNSAFNNTNTINNTNGNTAYVLSNTKNGYITIDPLNGRIIFPLVEPFGRDLASQFLPTEQAFIDKYTYTALYDSTKVVAQQLFTKQNRYIIKGSYQSDIASEFSLNAINVPEGSVRVFAGTIPLQEGVDFTVDYQGGRVKILNTGILISGQPIRISTENNELFGLQQRSLFGARLDYKVNNKLNLGGTIMNLSEKPLTPKVNIGEEPISNTIWGLDINYSSPSRFLTKLVDKLPFLSTKAPSSITFSGEFAQLLPGHPNALNFGGQKGGVSYLDDFEASRSIIDLKSAVAWQLSGTPQLFPESNLTNDLAYGYNRARIAFYNIDPTFYNRNASNLPASIRSNRTELSNHYVREIIEQEVFPFKETSTGQSITLPTLDVAFYPTVRGPYNYAPTGFGSNGLLNNPKSRWGGLFRRIETNDFEALNIEFIELWVMDPNIYKPNSAGGDLYFNVGNISEDILKDGRKSLENGLPANGDPSKFDETNWGRVPKLQPVVQAFDNDPAARRTQDVGLDGLSNNDERAKFASLINQIKGQLNPDAAAELENDPSSDDYSYYRSNALDQAGAGILKRYQRYNGTEGNSKTPEQSQEDFGVENSASTSLPDGEDINRDNNMTQSDEYFQYKVSMRPGDLMVGQNFVTDKVTSQVKLANGQTQPVTWYQIRIPLAQYQQKVGNIQDFKSIRFIRMFLTNYADTTVLRFGKIQLIRGEWRQYNANNDPAQVIVDPVLQPIGADNSTIEVATVNIEENGKRTPIPYVVPPGIERERDFSNYRGDTRQNEQSLAVTIKNLRDGYGRATFKTAINDFRSYKHLEMYIHLEALGSNVLNNNDLSAFLRIGTDNQDNYYEYSQPLRVTNPGTSDPYAIWPDQNKLDIELEIFQKAKIARNKAMLNGQPWPVNIPYEFIENGKTITIKGQPDMSKVRVYMLGVKNPLRNPANPGEDDGLDKNAVIWFNELRLTQFDERGGWAATARMNAQLADFADVNISGSKSTIGFGSLEKRVSERNRADNVFFDISSSMELGKFLPNKSGVKIPMFISYSSQISTPQYDPRTPDIELKTALEGATKAEKKEILNYAQDYTTRNSISFTNVRKERTDLDKKPKLWDVENLNASYAYTKFAHRDFINQNNIQQTYRASLAYNYAGQSKSYEPLAKIIKSNTLALLKEINFSLLPNSINFRIDLDRYYSENSLRNNDPNNAIPINTTFNKNFLVTRVYGISWNFTRSLTLDFDATNYSIIDEPEGRIDGLKRDTLWQNLKRLGRTTDYSHNLNVTYNLPLNKIPGMDWLNVTTRYGTSFNWQTEPLSTLRNPLIDLGNTIQNSRIIQINPNLNLASLYNKFGFVRKAGAGTTDKQSGTGFFVGLLTGIKNIVGAYTQTRGIFMPGYLPKTNYFGIDDVTGAPGLGFVFGSQRDIRSMAVNNGWLTTDTLQTQLYVNTLREDLSFTSLIEPIRDLTITLTANKNRTSNFSTNYRYDRDSREFENLSPYTTGDYSVSFISLRTSFSEKSGSTVSKLFNQFMANRQVISQRLGAQNPNSRGMVDGYADGYDKNAQDVVVSAFLAAYSGRSASSVNLNSLPSIPLPNWRLNYRGLTRIAFLADRFNSIDIRHSYRSVYSVNSFNSLLRYQESNGSVISREDADGGNFLPKFQYSQVTIAEQFAPLIGVDTRLKNNMTANFEYGRSRLLGLSLANSQLAQLTENNMVFGLGYRTNKFRFPFGLFKGLKTDNNMDFKLDIALRDNKTVIYRADITEAEVSSGAQNITFRPSIDYVLNQRFNVRVFYDSNVTKPYTSQTFNTSFSNFGFSLRITLN</sequence>
<evidence type="ECO:0000256" key="1">
    <source>
        <dbReference type="SAM" id="MobiDB-lite"/>
    </source>
</evidence>
<protein>
    <submittedName>
        <fullName evidence="3">Cell surface protein SprA</fullName>
    </submittedName>
</protein>
<reference evidence="3 4" key="1">
    <citation type="submission" date="2024-03" db="EMBL/GenBank/DDBJ databases">
        <title>Sequence of Lycoming College Course Isolates.</title>
        <authorList>
            <person name="Plotts O."/>
            <person name="Newman J."/>
        </authorList>
    </citation>
    <scope>NUCLEOTIDE SEQUENCE [LARGE SCALE GENOMIC DNA]</scope>
    <source>
        <strain evidence="3 4">CJB-3</strain>
    </source>
</reference>
<evidence type="ECO:0000313" key="4">
    <source>
        <dbReference type="Proteomes" id="UP001378956"/>
    </source>
</evidence>
<dbReference type="NCBIfam" id="TIGR04189">
    <property type="entry name" value="surface_SprA"/>
    <property type="match status" value="2"/>
</dbReference>
<gene>
    <name evidence="3" type="primary">sprA</name>
    <name evidence="3" type="ORF">WAE58_22940</name>
</gene>
<dbReference type="InterPro" id="IPR026377">
    <property type="entry name" value="Cell_surface_SprA"/>
</dbReference>
<dbReference type="Pfam" id="PF14349">
    <property type="entry name" value="SprA_N"/>
    <property type="match status" value="2"/>
</dbReference>
<feature type="region of interest" description="Disordered" evidence="1">
    <location>
        <begin position="1176"/>
        <end position="1213"/>
    </location>
</feature>
<feature type="domain" description="Gliding motility protein SprA N-terminal" evidence="2">
    <location>
        <begin position="1129"/>
        <end position="1659"/>
    </location>
</feature>
<dbReference type="Proteomes" id="UP001378956">
    <property type="component" value="Unassembled WGS sequence"/>
</dbReference>
<evidence type="ECO:0000259" key="2">
    <source>
        <dbReference type="Pfam" id="PF14349"/>
    </source>
</evidence>
<comment type="caution">
    <text evidence="3">The sequence shown here is derived from an EMBL/GenBank/DDBJ whole genome shotgun (WGS) entry which is preliminary data.</text>
</comment>
<dbReference type="RefSeq" id="WP_288882721.1">
    <property type="nucleotide sequence ID" value="NZ_CBFGNQ010000009.1"/>
</dbReference>
<keyword evidence="4" id="KW-1185">Reference proteome</keyword>
<organism evidence="3 4">
    <name type="scientific">Pedobacter panaciterrae</name>
    <dbReference type="NCBI Taxonomy" id="363849"/>
    <lineage>
        <taxon>Bacteria</taxon>
        <taxon>Pseudomonadati</taxon>
        <taxon>Bacteroidota</taxon>
        <taxon>Sphingobacteriia</taxon>
        <taxon>Sphingobacteriales</taxon>
        <taxon>Sphingobacteriaceae</taxon>
        <taxon>Pedobacter</taxon>
    </lineage>
</organism>
<feature type="domain" description="Gliding motility protein SprA N-terminal" evidence="2">
    <location>
        <begin position="64"/>
        <end position="344"/>
    </location>
</feature>
<accession>A0ABU8NST9</accession>
<proteinExistence type="predicted"/>
<dbReference type="InterPro" id="IPR025684">
    <property type="entry name" value="SprA_N_dom"/>
</dbReference>